<evidence type="ECO:0000256" key="6">
    <source>
        <dbReference type="ARBA" id="ARBA00022538"/>
    </source>
</evidence>
<feature type="transmembrane region" description="Helical" evidence="13">
    <location>
        <begin position="419"/>
        <end position="438"/>
    </location>
</feature>
<evidence type="ECO:0000256" key="5">
    <source>
        <dbReference type="ARBA" id="ARBA00022519"/>
    </source>
</evidence>
<keyword evidence="6 13" id="KW-0633">Potassium transport</keyword>
<comment type="function">
    <text evidence="13">Transport of potassium into the cell. Likely operates as a K(+):H(+) symporter.</text>
</comment>
<proteinExistence type="inferred from homology"/>
<feature type="domain" description="K+ potassium transporter integral membrane" evidence="14">
    <location>
        <begin position="5"/>
        <end position="458"/>
    </location>
</feature>
<evidence type="ECO:0000256" key="13">
    <source>
        <dbReference type="HAMAP-Rule" id="MF_01522"/>
    </source>
</evidence>
<feature type="transmembrane region" description="Helical" evidence="13">
    <location>
        <begin position="207"/>
        <end position="227"/>
    </location>
</feature>
<keyword evidence="17" id="KW-1185">Reference proteome</keyword>
<evidence type="ECO:0000256" key="11">
    <source>
        <dbReference type="ARBA" id="ARBA00023065"/>
    </source>
</evidence>
<dbReference type="PANTHER" id="PTHR30540:SF79">
    <property type="entry name" value="LOW AFFINITY POTASSIUM TRANSPORT SYSTEM PROTEIN KUP"/>
    <property type="match status" value="1"/>
</dbReference>
<evidence type="ECO:0000256" key="3">
    <source>
        <dbReference type="ARBA" id="ARBA00022448"/>
    </source>
</evidence>
<sequence>MAKLAVGAIGVVYGDIGTSPLYAMKEVFVGHHPLTVDRLHIFGVVSLIFWSLMLIVTLKYVLLILRADNNGEGGSLALLALIQRRTQGKGKRWGPSLVILGVLATALFFGDCMITPAISVLSAVEGLATVEQGFDGFVLPIAVTILVALFYLQSVGTARVGRLFGPIMLVYFVVLAVLGVMHIAQQPAIFQALNPVWAFRFAANDGGLAFLALGSVVLAVTGAEALYADMGHFGRRPIAHAWMFVVLPALMLNYLGQGALLLGMPEAASNPFFLMAPEDFRLPLVILATMATVIASQAVITGAFSVVQQAVQLGLMPRLRIAHTSASEAGQIYIPSANWALMTMVLLLIFGFGESSNLAAAYGIAVTGTMFISTCMVGVLIRRVWHWPIYAVAAFEIAFLTIDGLYFASNLTKVPDGGWFPLLVAVVVFVLLTTWSQGRKLMLERMREAAMPIRIFIDSAAGSATRVSGTAVFMTSTPEGVPHALLHNLKHNRVLHDRVILLTVRVTDMPYFPEQDRFLHEDLGSGFHRVILRYGFMEEPDVPAQLKTFHGCGAAFKMMETSFFLSRQTLLASERPGMALWREKLFAWMLRNAESAMEFFRLPTNRVVELGSQIEI</sequence>
<keyword evidence="3 13" id="KW-0813">Transport</keyword>
<feature type="transmembrane region" description="Helical" evidence="13">
    <location>
        <begin position="97"/>
        <end position="121"/>
    </location>
</feature>
<evidence type="ECO:0000259" key="15">
    <source>
        <dbReference type="Pfam" id="PF22776"/>
    </source>
</evidence>
<dbReference type="InterPro" id="IPR003855">
    <property type="entry name" value="K+_transporter"/>
</dbReference>
<dbReference type="Pfam" id="PF22776">
    <property type="entry name" value="K_trans_C"/>
    <property type="match status" value="1"/>
</dbReference>
<dbReference type="EMBL" id="JAAVJH010000022">
    <property type="protein sequence ID" value="NJR80573.1"/>
    <property type="molecule type" value="Genomic_DNA"/>
</dbReference>
<feature type="transmembrane region" description="Helical" evidence="13">
    <location>
        <begin position="284"/>
        <end position="311"/>
    </location>
</feature>
<dbReference type="InterPro" id="IPR023051">
    <property type="entry name" value="Kup"/>
</dbReference>
<feature type="transmembrane region" description="Helical" evidence="13">
    <location>
        <begin position="332"/>
        <end position="353"/>
    </location>
</feature>
<evidence type="ECO:0000256" key="12">
    <source>
        <dbReference type="ARBA" id="ARBA00023136"/>
    </source>
</evidence>
<evidence type="ECO:0000256" key="2">
    <source>
        <dbReference type="ARBA" id="ARBA00007019"/>
    </source>
</evidence>
<feature type="transmembrane region" description="Helical" evidence="13">
    <location>
        <begin position="38"/>
        <end position="62"/>
    </location>
</feature>
<keyword evidence="12 13" id="KW-0472">Membrane</keyword>
<reference evidence="16 17" key="1">
    <citation type="submission" date="2020-03" db="EMBL/GenBank/DDBJ databases">
        <authorList>
            <person name="Wang L."/>
            <person name="He N."/>
            <person name="Li Y."/>
            <person name="Fang Y."/>
            <person name="Zhang F."/>
        </authorList>
    </citation>
    <scope>NUCLEOTIDE SEQUENCE [LARGE SCALE GENOMIC DNA]</scope>
    <source>
        <strain evidence="16 17">36D10-4-7</strain>
    </source>
</reference>
<evidence type="ECO:0000313" key="16">
    <source>
        <dbReference type="EMBL" id="NJR80573.1"/>
    </source>
</evidence>
<dbReference type="Pfam" id="PF02705">
    <property type="entry name" value="K_trans"/>
    <property type="match status" value="1"/>
</dbReference>
<keyword evidence="8 13" id="KW-0769">Symport</keyword>
<dbReference type="Proteomes" id="UP000732399">
    <property type="component" value="Unassembled WGS sequence"/>
</dbReference>
<evidence type="ECO:0000256" key="8">
    <source>
        <dbReference type="ARBA" id="ARBA00022847"/>
    </source>
</evidence>
<evidence type="ECO:0000256" key="4">
    <source>
        <dbReference type="ARBA" id="ARBA00022475"/>
    </source>
</evidence>
<feature type="transmembrane region" description="Helical" evidence="13">
    <location>
        <begin position="133"/>
        <end position="152"/>
    </location>
</feature>
<keyword evidence="7 13" id="KW-0812">Transmembrane</keyword>
<keyword evidence="9 13" id="KW-0630">Potassium</keyword>
<protein>
    <recommendedName>
        <fullName evidence="13">Probable potassium transport system protein Kup</fullName>
    </recommendedName>
</protein>
<gene>
    <name evidence="13" type="primary">kup</name>
    <name evidence="16" type="ORF">HBH26_18505</name>
</gene>
<keyword evidence="11 13" id="KW-0406">Ion transport</keyword>
<dbReference type="InterPro" id="IPR053951">
    <property type="entry name" value="K_trans_N"/>
</dbReference>
<evidence type="ECO:0000256" key="10">
    <source>
        <dbReference type="ARBA" id="ARBA00022989"/>
    </source>
</evidence>
<organism evidence="16 17">
    <name type="scientific">Sphingomonas corticis</name>
    <dbReference type="NCBI Taxonomy" id="2722791"/>
    <lineage>
        <taxon>Bacteria</taxon>
        <taxon>Pseudomonadati</taxon>
        <taxon>Pseudomonadota</taxon>
        <taxon>Alphaproteobacteria</taxon>
        <taxon>Sphingomonadales</taxon>
        <taxon>Sphingomonadaceae</taxon>
        <taxon>Sphingomonas</taxon>
    </lineage>
</organism>
<accession>A0ABX1CUD3</accession>
<comment type="similarity">
    <text evidence="2 13">Belongs to the HAK/KUP transporter (TC 2.A.72) family.</text>
</comment>
<feature type="transmembrane region" description="Helical" evidence="13">
    <location>
        <begin position="239"/>
        <end position="264"/>
    </location>
</feature>
<feature type="transmembrane region" description="Helical" evidence="13">
    <location>
        <begin position="387"/>
        <end position="407"/>
    </location>
</feature>
<evidence type="ECO:0000256" key="9">
    <source>
        <dbReference type="ARBA" id="ARBA00022958"/>
    </source>
</evidence>
<evidence type="ECO:0000259" key="14">
    <source>
        <dbReference type="Pfam" id="PF02705"/>
    </source>
</evidence>
<evidence type="ECO:0000256" key="7">
    <source>
        <dbReference type="ARBA" id="ARBA00022692"/>
    </source>
</evidence>
<comment type="subcellular location">
    <subcellularLocation>
        <location evidence="13">Cell membrane</location>
        <topology evidence="13">Multi-pass membrane protein</topology>
    </subcellularLocation>
    <subcellularLocation>
        <location evidence="1">Membrane</location>
        <topology evidence="1">Multi-pass membrane protein</topology>
    </subcellularLocation>
</comment>
<feature type="transmembrane region" description="Helical" evidence="13">
    <location>
        <begin position="164"/>
        <end position="184"/>
    </location>
</feature>
<name>A0ABX1CUD3_9SPHN</name>
<feature type="domain" description="K+ potassium transporter C-terminal" evidence="15">
    <location>
        <begin position="468"/>
        <end position="616"/>
    </location>
</feature>
<comment type="caution">
    <text evidence="16">The sequence shown here is derived from an EMBL/GenBank/DDBJ whole genome shotgun (WGS) entry which is preliminary data.</text>
</comment>
<feature type="transmembrane region" description="Helical" evidence="13">
    <location>
        <begin position="359"/>
        <end position="380"/>
    </location>
</feature>
<dbReference type="InterPro" id="IPR053952">
    <property type="entry name" value="K_trans_C"/>
</dbReference>
<comment type="catalytic activity">
    <reaction evidence="13">
        <text>K(+)(in) + H(+)(in) = K(+)(out) + H(+)(out)</text>
        <dbReference type="Rhea" id="RHEA:28490"/>
        <dbReference type="ChEBI" id="CHEBI:15378"/>
        <dbReference type="ChEBI" id="CHEBI:29103"/>
    </reaction>
</comment>
<keyword evidence="4 13" id="KW-1003">Cell membrane</keyword>
<dbReference type="HAMAP" id="MF_01522">
    <property type="entry name" value="Kup"/>
    <property type="match status" value="1"/>
</dbReference>
<evidence type="ECO:0000256" key="1">
    <source>
        <dbReference type="ARBA" id="ARBA00004141"/>
    </source>
</evidence>
<keyword evidence="10 13" id="KW-1133">Transmembrane helix</keyword>
<keyword evidence="5" id="KW-0997">Cell inner membrane</keyword>
<dbReference type="PANTHER" id="PTHR30540">
    <property type="entry name" value="OSMOTIC STRESS POTASSIUM TRANSPORTER"/>
    <property type="match status" value="1"/>
</dbReference>
<evidence type="ECO:0000313" key="17">
    <source>
        <dbReference type="Proteomes" id="UP000732399"/>
    </source>
</evidence>